<gene>
    <name evidence="12" type="ORF">VP01_941g10</name>
</gene>
<evidence type="ECO:0000256" key="4">
    <source>
        <dbReference type="ARBA" id="ARBA00022853"/>
    </source>
</evidence>
<keyword evidence="8 9" id="KW-0539">Nucleus</keyword>
<evidence type="ECO:0000256" key="1">
    <source>
        <dbReference type="ARBA" id="ARBA00004123"/>
    </source>
</evidence>
<comment type="function">
    <text evidence="9">Component of the NuA4 histone acetyltransferase complex which is involved in transcriptional activation of selected genes principally by acetylation of nucleosomal histone H4 and H2A. The NuA4 complex is also involved in DNA repair.</text>
</comment>
<evidence type="ECO:0000256" key="8">
    <source>
        <dbReference type="ARBA" id="ARBA00023242"/>
    </source>
</evidence>
<evidence type="ECO:0000256" key="3">
    <source>
        <dbReference type="ARBA" id="ARBA00018504"/>
    </source>
</evidence>
<keyword evidence="7 9" id="KW-0804">Transcription</keyword>
<comment type="subcellular location">
    <subcellularLocation>
        <location evidence="1 9">Nucleus</location>
    </subcellularLocation>
</comment>
<dbReference type="OrthoDB" id="440324at2759"/>
<dbReference type="GO" id="GO:0035267">
    <property type="term" value="C:NuA4 histone acetyltransferase complex"/>
    <property type="evidence" value="ECO:0007669"/>
    <property type="project" value="UniProtKB-UniRule"/>
</dbReference>
<evidence type="ECO:0000256" key="5">
    <source>
        <dbReference type="ARBA" id="ARBA00023015"/>
    </source>
</evidence>
<dbReference type="GO" id="GO:0006325">
    <property type="term" value="P:chromatin organization"/>
    <property type="evidence" value="ECO:0007669"/>
    <property type="project" value="UniProtKB-KW"/>
</dbReference>
<sequence>MRQLLCHSCAPRWTCRARGAGGRDQIDWMADLATPDPGLQQPNGQEAAQPNASDDPTGTSNGQVDPEILSRLQSAKAELAMNLAKKKKLDKELAALEATLYSHETAYLTDPSANLFGNIVKGYEAYVKAPPSTSMAGDHHSTRRKRAYTAVVGPSEIVGDAERIFSKSSGSYARVYIPITSTPPPHTLLTVTEGSLGHAFCFRLWKFALRNTSLPSLPSKSLWSLLSMQPKRVRSQDPERRGFVPLTLCTCNSNISEPQPLTSSKTFQPEKMQVRLQRWG</sequence>
<evidence type="ECO:0000256" key="6">
    <source>
        <dbReference type="ARBA" id="ARBA00023054"/>
    </source>
</evidence>
<keyword evidence="9" id="KW-0234">DNA repair</keyword>
<evidence type="ECO:0000313" key="12">
    <source>
        <dbReference type="EMBL" id="KNZ44190.1"/>
    </source>
</evidence>
<keyword evidence="5 9" id="KW-0805">Transcription regulation</keyword>
<dbReference type="Proteomes" id="UP000037035">
    <property type="component" value="Unassembled WGS sequence"/>
</dbReference>
<feature type="coiled-coil region" evidence="10">
    <location>
        <begin position="72"/>
        <end position="106"/>
    </location>
</feature>
<evidence type="ECO:0000256" key="11">
    <source>
        <dbReference type="SAM" id="MobiDB-lite"/>
    </source>
</evidence>
<dbReference type="InterPro" id="IPR015418">
    <property type="entry name" value="Eaf6"/>
</dbReference>
<evidence type="ECO:0000256" key="10">
    <source>
        <dbReference type="SAM" id="Coils"/>
    </source>
</evidence>
<evidence type="ECO:0000313" key="13">
    <source>
        <dbReference type="Proteomes" id="UP000037035"/>
    </source>
</evidence>
<keyword evidence="6 10" id="KW-0175">Coiled coil</keyword>
<dbReference type="Pfam" id="PF09340">
    <property type="entry name" value="NuA4"/>
    <property type="match status" value="1"/>
</dbReference>
<feature type="region of interest" description="Disordered" evidence="11">
    <location>
        <begin position="32"/>
        <end position="65"/>
    </location>
</feature>
<dbReference type="EMBL" id="LAVV01015071">
    <property type="protein sequence ID" value="KNZ44190.1"/>
    <property type="molecule type" value="Genomic_DNA"/>
</dbReference>
<feature type="compositionally biased region" description="Polar residues" evidence="11">
    <location>
        <begin position="40"/>
        <end position="63"/>
    </location>
</feature>
<dbReference type="STRING" id="27349.A0A0L6U8R8"/>
<comment type="similarity">
    <text evidence="2 9">Belongs to the EAF6 family.</text>
</comment>
<keyword evidence="9" id="KW-0227">DNA damage</keyword>
<dbReference type="PANTHER" id="PTHR13476">
    <property type="entry name" value="CHROMATIN MODIFICATION-RELATED PROTEIN MEAF6"/>
    <property type="match status" value="1"/>
</dbReference>
<evidence type="ECO:0000256" key="7">
    <source>
        <dbReference type="ARBA" id="ARBA00023163"/>
    </source>
</evidence>
<dbReference type="VEuPathDB" id="FungiDB:VP01_941g10"/>
<evidence type="ECO:0000256" key="9">
    <source>
        <dbReference type="RuleBase" id="RU368022"/>
    </source>
</evidence>
<evidence type="ECO:0000256" key="2">
    <source>
        <dbReference type="ARBA" id="ARBA00010916"/>
    </source>
</evidence>
<reference evidence="12 13" key="1">
    <citation type="submission" date="2015-08" db="EMBL/GenBank/DDBJ databases">
        <title>Next Generation Sequencing and Analysis of the Genome of Puccinia sorghi L Schw, the Causal Agent of Maize Common Rust.</title>
        <authorList>
            <person name="Rochi L."/>
            <person name="Burguener G."/>
            <person name="Darino M."/>
            <person name="Turjanski A."/>
            <person name="Kreff E."/>
            <person name="Dieguez M.J."/>
            <person name="Sacco F."/>
        </authorList>
    </citation>
    <scope>NUCLEOTIDE SEQUENCE [LARGE SCALE GENOMIC DNA]</scope>
    <source>
        <strain evidence="12 13">RO10H11247</strain>
    </source>
</reference>
<dbReference type="GO" id="GO:0006281">
    <property type="term" value="P:DNA repair"/>
    <property type="evidence" value="ECO:0007669"/>
    <property type="project" value="UniProtKB-UniRule"/>
</dbReference>
<dbReference type="AlphaFoldDB" id="A0A0L6U8R8"/>
<dbReference type="GO" id="GO:0005634">
    <property type="term" value="C:nucleus"/>
    <property type="evidence" value="ECO:0007669"/>
    <property type="project" value="UniProtKB-SubCell"/>
</dbReference>
<keyword evidence="13" id="KW-1185">Reference proteome</keyword>
<protein>
    <recommendedName>
        <fullName evidence="3 9">Chromatin modification-related protein EAF6</fullName>
    </recommendedName>
</protein>
<organism evidence="12 13">
    <name type="scientific">Puccinia sorghi</name>
    <dbReference type="NCBI Taxonomy" id="27349"/>
    <lineage>
        <taxon>Eukaryota</taxon>
        <taxon>Fungi</taxon>
        <taxon>Dikarya</taxon>
        <taxon>Basidiomycota</taxon>
        <taxon>Pucciniomycotina</taxon>
        <taxon>Pucciniomycetes</taxon>
        <taxon>Pucciniales</taxon>
        <taxon>Pucciniaceae</taxon>
        <taxon>Puccinia</taxon>
    </lineage>
</organism>
<accession>A0A0L6U8R8</accession>
<keyword evidence="4 9" id="KW-0156">Chromatin regulator</keyword>
<proteinExistence type="inferred from homology"/>
<comment type="subunit">
    <text evidence="9">Component of the NuA4 histone acetyltransferase complex.</text>
</comment>
<name>A0A0L6U8R8_9BASI</name>
<comment type="caution">
    <text evidence="12">The sequence shown here is derived from an EMBL/GenBank/DDBJ whole genome shotgun (WGS) entry which is preliminary data.</text>
</comment>